<dbReference type="AlphaFoldDB" id="A0A0M2T0J6"/>
<reference evidence="3 4" key="1">
    <citation type="submission" date="2015-04" db="EMBL/GenBank/DDBJ databases">
        <title>Taxonomic description and genome sequence of Bacillus campisalis sp. nov., a novel member of the genus Bacillus isolated from solar saltern.</title>
        <authorList>
            <person name="Mathan Kumar R."/>
            <person name="Kaur G."/>
            <person name="Kumar A."/>
            <person name="Singh N.K."/>
            <person name="Kaur N."/>
            <person name="Kumar N."/>
            <person name="Mayilraj S."/>
        </authorList>
    </citation>
    <scope>NUCLEOTIDE SEQUENCE [LARGE SCALE GENOMIC DNA]</scope>
    <source>
        <strain evidence="3 4">SA2-6</strain>
    </source>
</reference>
<sequence>MSFQTEILDTGRFQTFYCEAGQENEEVLVFLHGSGPGANSVSNWQHILPELAKSYHVIAPDMYGFGDTKHPEVYPKSFWEWTQCRVDQLLELLDRKNIDTFSLVGNSMGGYVSLNVVMHAPERVKKVLLMGSGGGETPPTPEIQRMVGFYKNPTFENLRNLTTWFVYDPSSIQDSLEDILKIRYETIQREDIRQSFLQNLFPMPGEILIPSNALRQMKQPFLLLHGLNDRFVPKESSMNMIEHLPNAELRLFTQCGHWVQVEKREDFLKAAREFF</sequence>
<evidence type="ECO:0000313" key="3">
    <source>
        <dbReference type="EMBL" id="KKK39943.1"/>
    </source>
</evidence>
<dbReference type="InterPro" id="IPR000639">
    <property type="entry name" value="Epox_hydrolase-like"/>
</dbReference>
<gene>
    <name evidence="3" type="ORF">WQ57_01330</name>
</gene>
<keyword evidence="4" id="KW-1185">Reference proteome</keyword>
<accession>A0A0M2T0J6</accession>
<dbReference type="InterPro" id="IPR029058">
    <property type="entry name" value="AB_hydrolase_fold"/>
</dbReference>
<name>A0A0M2T0J6_9BACI</name>
<comment type="caution">
    <text evidence="3">The sequence shown here is derived from an EMBL/GenBank/DDBJ whole genome shotgun (WGS) entry which is preliminary data.</text>
</comment>
<proteinExistence type="predicted"/>
<dbReference type="Gene3D" id="3.40.50.1820">
    <property type="entry name" value="alpha/beta hydrolase"/>
    <property type="match status" value="1"/>
</dbReference>
<evidence type="ECO:0000313" key="4">
    <source>
        <dbReference type="Proteomes" id="UP000034166"/>
    </source>
</evidence>
<dbReference type="SUPFAM" id="SSF53474">
    <property type="entry name" value="alpha/beta-Hydrolases"/>
    <property type="match status" value="1"/>
</dbReference>
<dbReference type="GO" id="GO:0016020">
    <property type="term" value="C:membrane"/>
    <property type="evidence" value="ECO:0007669"/>
    <property type="project" value="TreeGrafter"/>
</dbReference>
<dbReference type="PANTHER" id="PTHR43798:SF31">
    <property type="entry name" value="AB HYDROLASE SUPERFAMILY PROTEIN YCLE"/>
    <property type="match status" value="1"/>
</dbReference>
<dbReference type="PRINTS" id="PR00111">
    <property type="entry name" value="ABHYDROLASE"/>
</dbReference>
<dbReference type="PRINTS" id="PR00412">
    <property type="entry name" value="EPOXHYDRLASE"/>
</dbReference>
<keyword evidence="1 3" id="KW-0378">Hydrolase</keyword>
<dbReference type="InterPro" id="IPR050266">
    <property type="entry name" value="AB_hydrolase_sf"/>
</dbReference>
<dbReference type="PATRIC" id="fig|1408103.3.peg.291"/>
<dbReference type="Pfam" id="PF12697">
    <property type="entry name" value="Abhydrolase_6"/>
    <property type="match status" value="1"/>
</dbReference>
<dbReference type="Proteomes" id="UP000034166">
    <property type="component" value="Unassembled WGS sequence"/>
</dbReference>
<dbReference type="GO" id="GO:0016787">
    <property type="term" value="F:hydrolase activity"/>
    <property type="evidence" value="ECO:0007669"/>
    <property type="project" value="UniProtKB-KW"/>
</dbReference>
<dbReference type="OrthoDB" id="9808398at2"/>
<feature type="domain" description="AB hydrolase-1" evidence="2">
    <location>
        <begin position="28"/>
        <end position="268"/>
    </location>
</feature>
<dbReference type="RefSeq" id="WP_046521884.1">
    <property type="nucleotide sequence ID" value="NZ_LAYY01000001.1"/>
</dbReference>
<dbReference type="PANTHER" id="PTHR43798">
    <property type="entry name" value="MONOACYLGLYCEROL LIPASE"/>
    <property type="match status" value="1"/>
</dbReference>
<evidence type="ECO:0000256" key="1">
    <source>
        <dbReference type="ARBA" id="ARBA00022801"/>
    </source>
</evidence>
<dbReference type="EMBL" id="LAYY01000001">
    <property type="protein sequence ID" value="KKK39943.1"/>
    <property type="molecule type" value="Genomic_DNA"/>
</dbReference>
<organism evidence="3 4">
    <name type="scientific">Mesobacillus campisalis</name>
    <dbReference type="NCBI Taxonomy" id="1408103"/>
    <lineage>
        <taxon>Bacteria</taxon>
        <taxon>Bacillati</taxon>
        <taxon>Bacillota</taxon>
        <taxon>Bacilli</taxon>
        <taxon>Bacillales</taxon>
        <taxon>Bacillaceae</taxon>
        <taxon>Mesobacillus</taxon>
    </lineage>
</organism>
<dbReference type="InterPro" id="IPR000073">
    <property type="entry name" value="AB_hydrolase_1"/>
</dbReference>
<protein>
    <submittedName>
        <fullName evidence="3">2-hydroxymuconic semialdehyde hydrolase</fullName>
    </submittedName>
</protein>
<evidence type="ECO:0000259" key="2">
    <source>
        <dbReference type="Pfam" id="PF12697"/>
    </source>
</evidence>